<dbReference type="HOGENOM" id="CLU_096222_0_0_1"/>
<dbReference type="Gramene" id="EFJ19831">
    <property type="protein sequence ID" value="EFJ19831"/>
    <property type="gene ID" value="SELMODRAFT_37399"/>
</dbReference>
<dbReference type="EMBL" id="GL377653">
    <property type="protein sequence ID" value="EFJ10565.1"/>
    <property type="molecule type" value="Genomic_DNA"/>
</dbReference>
<protein>
    <submittedName>
        <fullName evidence="2">Uncharacterized protein</fullName>
    </submittedName>
</protein>
<dbReference type="InParanoid" id="D8S6M8"/>
<evidence type="ECO:0000313" key="3">
    <source>
        <dbReference type="Proteomes" id="UP000001514"/>
    </source>
</evidence>
<dbReference type="FunCoup" id="D8S6M8">
    <property type="interactions" value="599"/>
</dbReference>
<dbReference type="Gramene" id="EFJ10565">
    <property type="protein sequence ID" value="EFJ10565"/>
    <property type="gene ID" value="SELMODRAFT_27215"/>
</dbReference>
<dbReference type="STRING" id="88036.D8S6M8"/>
<keyword evidence="3" id="KW-1185">Reference proteome</keyword>
<dbReference type="eggNOG" id="ENOG502RXPX">
    <property type="taxonomic scope" value="Eukaryota"/>
</dbReference>
<reference evidence="2 3" key="1">
    <citation type="journal article" date="2011" name="Science">
        <title>The Selaginella genome identifies genetic changes associated with the evolution of vascular plants.</title>
        <authorList>
            <person name="Banks J.A."/>
            <person name="Nishiyama T."/>
            <person name="Hasebe M."/>
            <person name="Bowman J.L."/>
            <person name="Gribskov M."/>
            <person name="dePamphilis C."/>
            <person name="Albert V.A."/>
            <person name="Aono N."/>
            <person name="Aoyama T."/>
            <person name="Ambrose B.A."/>
            <person name="Ashton N.W."/>
            <person name="Axtell M.J."/>
            <person name="Barker E."/>
            <person name="Barker M.S."/>
            <person name="Bennetzen J.L."/>
            <person name="Bonawitz N.D."/>
            <person name="Chapple C."/>
            <person name="Cheng C."/>
            <person name="Correa L.G."/>
            <person name="Dacre M."/>
            <person name="DeBarry J."/>
            <person name="Dreyer I."/>
            <person name="Elias M."/>
            <person name="Engstrom E.M."/>
            <person name="Estelle M."/>
            <person name="Feng L."/>
            <person name="Finet C."/>
            <person name="Floyd S.K."/>
            <person name="Frommer W.B."/>
            <person name="Fujita T."/>
            <person name="Gramzow L."/>
            <person name="Gutensohn M."/>
            <person name="Harholt J."/>
            <person name="Hattori M."/>
            <person name="Heyl A."/>
            <person name="Hirai T."/>
            <person name="Hiwatashi Y."/>
            <person name="Ishikawa M."/>
            <person name="Iwata M."/>
            <person name="Karol K.G."/>
            <person name="Koehler B."/>
            <person name="Kolukisaoglu U."/>
            <person name="Kubo M."/>
            <person name="Kurata T."/>
            <person name="Lalonde S."/>
            <person name="Li K."/>
            <person name="Li Y."/>
            <person name="Litt A."/>
            <person name="Lyons E."/>
            <person name="Manning G."/>
            <person name="Maruyama T."/>
            <person name="Michael T.P."/>
            <person name="Mikami K."/>
            <person name="Miyazaki S."/>
            <person name="Morinaga S."/>
            <person name="Murata T."/>
            <person name="Mueller-Roeber B."/>
            <person name="Nelson D.R."/>
            <person name="Obara M."/>
            <person name="Oguri Y."/>
            <person name="Olmstead R.G."/>
            <person name="Onodera N."/>
            <person name="Petersen B.L."/>
            <person name="Pils B."/>
            <person name="Prigge M."/>
            <person name="Rensing S.A."/>
            <person name="Riano-Pachon D.M."/>
            <person name="Roberts A.W."/>
            <person name="Sato Y."/>
            <person name="Scheller H.V."/>
            <person name="Schulz B."/>
            <person name="Schulz C."/>
            <person name="Shakirov E.V."/>
            <person name="Shibagaki N."/>
            <person name="Shinohara N."/>
            <person name="Shippen D.E."/>
            <person name="Soerensen I."/>
            <person name="Sotooka R."/>
            <person name="Sugimoto N."/>
            <person name="Sugita M."/>
            <person name="Sumikawa N."/>
            <person name="Tanurdzic M."/>
            <person name="Theissen G."/>
            <person name="Ulvskov P."/>
            <person name="Wakazuki S."/>
            <person name="Weng J.K."/>
            <person name="Willats W.W."/>
            <person name="Wipf D."/>
            <person name="Wolf P.G."/>
            <person name="Yang L."/>
            <person name="Zimmer A.D."/>
            <person name="Zhu Q."/>
            <person name="Mitros T."/>
            <person name="Hellsten U."/>
            <person name="Loque D."/>
            <person name="Otillar R."/>
            <person name="Salamov A."/>
            <person name="Schmutz J."/>
            <person name="Shapiro H."/>
            <person name="Lindquist E."/>
            <person name="Lucas S."/>
            <person name="Rokhsar D."/>
            <person name="Grigoriev I.V."/>
        </authorList>
    </citation>
    <scope>NUCLEOTIDE SEQUENCE [LARGE SCALE GENOMIC DNA]</scope>
</reference>
<dbReference type="OrthoDB" id="1898337at2759"/>
<evidence type="ECO:0000313" key="1">
    <source>
        <dbReference type="EMBL" id="EFJ10565.1"/>
    </source>
</evidence>
<evidence type="ECO:0000313" key="2">
    <source>
        <dbReference type="EMBL" id="EFJ19831.1"/>
    </source>
</evidence>
<dbReference type="KEGG" id="smo:SELMODRAFT_27215"/>
<organism evidence="3">
    <name type="scientific">Selaginella moellendorffii</name>
    <name type="common">Spikemoss</name>
    <dbReference type="NCBI Taxonomy" id="88036"/>
    <lineage>
        <taxon>Eukaryota</taxon>
        <taxon>Viridiplantae</taxon>
        <taxon>Streptophyta</taxon>
        <taxon>Embryophyta</taxon>
        <taxon>Tracheophyta</taxon>
        <taxon>Lycopodiopsida</taxon>
        <taxon>Selaginellales</taxon>
        <taxon>Selaginellaceae</taxon>
        <taxon>Selaginella</taxon>
    </lineage>
</organism>
<feature type="non-terminal residue" evidence="2">
    <location>
        <position position="152"/>
    </location>
</feature>
<dbReference type="OMA" id="HAHGWEN"/>
<dbReference type="PANTHER" id="PTHR37738">
    <property type="entry name" value="OS03G0209700 PROTEIN"/>
    <property type="match status" value="1"/>
</dbReference>
<dbReference type="EMBL" id="GL377604">
    <property type="protein sequence ID" value="EFJ19831.1"/>
    <property type="molecule type" value="Genomic_DNA"/>
</dbReference>
<dbReference type="KEGG" id="smo:SELMODRAFT_37399"/>
<dbReference type="AlphaFoldDB" id="D8S6M8"/>
<dbReference type="Proteomes" id="UP000001514">
    <property type="component" value="Unassembled WGS sequence"/>
</dbReference>
<name>D8S6M8_SELML</name>
<gene>
    <name evidence="1" type="ORF">SELMODRAFT_27215</name>
    <name evidence="2" type="ORF">SELMODRAFT_37399</name>
</gene>
<proteinExistence type="predicted"/>
<dbReference type="PANTHER" id="PTHR37738:SF1">
    <property type="entry name" value="OS03G0257000 PROTEIN"/>
    <property type="match status" value="1"/>
</dbReference>
<feature type="non-terminal residue" evidence="2">
    <location>
        <position position="1"/>
    </location>
</feature>
<sequence length="152" mass="16776">EEIQGIASIALLPSGSISGHFVHPPSSSCLGLYGTEIPCARECSRAEDYRLINLTLLDYRTKKETSVIVECRGQDASRFHNVDDVHGWEEDVIKAAKASDPNNHLQISFECETLKADEDAERHLQRFLPALANKGAVVNIGTMKIKGLDLEE</sequence>
<accession>D8S6M8</accession>